<organism evidence="1 2">
    <name type="scientific">Dallia pectoralis</name>
    <name type="common">Alaska blackfish</name>
    <dbReference type="NCBI Taxonomy" id="75939"/>
    <lineage>
        <taxon>Eukaryota</taxon>
        <taxon>Metazoa</taxon>
        <taxon>Chordata</taxon>
        <taxon>Craniata</taxon>
        <taxon>Vertebrata</taxon>
        <taxon>Euteleostomi</taxon>
        <taxon>Actinopterygii</taxon>
        <taxon>Neopterygii</taxon>
        <taxon>Teleostei</taxon>
        <taxon>Protacanthopterygii</taxon>
        <taxon>Esociformes</taxon>
        <taxon>Umbridae</taxon>
        <taxon>Dallia</taxon>
    </lineage>
</organism>
<dbReference type="EMBL" id="CM055734">
    <property type="protein sequence ID" value="KAJ8008965.1"/>
    <property type="molecule type" value="Genomic_DNA"/>
</dbReference>
<evidence type="ECO:0000313" key="1">
    <source>
        <dbReference type="EMBL" id="KAJ8008965.1"/>
    </source>
</evidence>
<accession>A0ACC2GZZ3</accession>
<name>A0ACC2GZZ3_DALPE</name>
<proteinExistence type="predicted"/>
<keyword evidence="2" id="KW-1185">Reference proteome</keyword>
<gene>
    <name evidence="1" type="ORF">DPEC_G00083890</name>
</gene>
<dbReference type="Proteomes" id="UP001157502">
    <property type="component" value="Chromosome 7"/>
</dbReference>
<evidence type="ECO:0000313" key="2">
    <source>
        <dbReference type="Proteomes" id="UP001157502"/>
    </source>
</evidence>
<reference evidence="1" key="1">
    <citation type="submission" date="2021-05" db="EMBL/GenBank/DDBJ databases">
        <authorList>
            <person name="Pan Q."/>
            <person name="Jouanno E."/>
            <person name="Zahm M."/>
            <person name="Klopp C."/>
            <person name="Cabau C."/>
            <person name="Louis A."/>
            <person name="Berthelot C."/>
            <person name="Parey E."/>
            <person name="Roest Crollius H."/>
            <person name="Montfort J."/>
            <person name="Robinson-Rechavi M."/>
            <person name="Bouchez O."/>
            <person name="Lampietro C."/>
            <person name="Lopez Roques C."/>
            <person name="Donnadieu C."/>
            <person name="Postlethwait J."/>
            <person name="Bobe J."/>
            <person name="Dillon D."/>
            <person name="Chandos A."/>
            <person name="von Hippel F."/>
            <person name="Guiguen Y."/>
        </authorList>
    </citation>
    <scope>NUCLEOTIDE SEQUENCE</scope>
    <source>
        <strain evidence="1">YG-Jan2019</strain>
    </source>
</reference>
<sequence length="108" mass="11804">MYSAKEKTLSRKCFPQLQGVLFPTSRPTKRQKAAKTRDLPTTRVGIVPPDLSRLALTGVADRLLELAGSGILLTAAKPHRTRANGSEYRRGITAQRHGPIVRSSPTRG</sequence>
<comment type="caution">
    <text evidence="1">The sequence shown here is derived from an EMBL/GenBank/DDBJ whole genome shotgun (WGS) entry which is preliminary data.</text>
</comment>
<protein>
    <submittedName>
        <fullName evidence="1">Uncharacterized protein</fullName>
    </submittedName>
</protein>